<dbReference type="Gene3D" id="3.30.9.10">
    <property type="entry name" value="D-Amino Acid Oxidase, subunit A, domain 2"/>
    <property type="match status" value="1"/>
</dbReference>
<dbReference type="Pfam" id="PF01266">
    <property type="entry name" value="DAO"/>
    <property type="match status" value="1"/>
</dbReference>
<evidence type="ECO:0000313" key="4">
    <source>
        <dbReference type="Proteomes" id="UP001209083"/>
    </source>
</evidence>
<sequence length="431" mass="45257">MALVSYSIEVFMVPDLAPSDDERAAAQGSAGAQGSAAAPERAAAQGSAGALPTHADVVIIGAGVMGTSAAYFLASAGIRNIVVVDSGAVGQGSSAKPLGGIRATFSDSANIELGKHSLDEYLRFEQDFGVDVGVDQVGYLFLVRNESDLQACENGVKLQNDLGAASRMVTTAEAAQICPFIDPASICAASYSPEDGYAVPGRVVNAYADAARALGVRIHPHCAVEAIDTTAGQVTAVHTAGGEIKTPVVVCAAGAWSEKIGAMAGVALPVTPVKRQIGFTPQRSTPFPRVPFTLDLASTLYFHNNRNGMLFGMSDNRQPAGFDLEYSTEWLEPFRAVAAKCAPELADLEVVSGWAGLYEVTPDHNALIGRSDTVEGFIYATGFSGHGFLQAPGVGELVRDLYLGRESFMDASAFRADRFQLQQLVHETHII</sequence>
<dbReference type="SUPFAM" id="SSF51905">
    <property type="entry name" value="FAD/NAD(P)-binding domain"/>
    <property type="match status" value="1"/>
</dbReference>
<dbReference type="GO" id="GO:0016491">
    <property type="term" value="F:oxidoreductase activity"/>
    <property type="evidence" value="ECO:0007669"/>
    <property type="project" value="UniProtKB-KW"/>
</dbReference>
<dbReference type="RefSeq" id="WP_349639217.1">
    <property type="nucleotide sequence ID" value="NZ_CP090958.1"/>
</dbReference>
<dbReference type="EMBL" id="CP090958">
    <property type="protein sequence ID" value="WGW12417.1"/>
    <property type="molecule type" value="Genomic_DNA"/>
</dbReference>
<keyword evidence="1 3" id="KW-0560">Oxidoreductase</keyword>
<dbReference type="PANTHER" id="PTHR13847:SF287">
    <property type="entry name" value="FAD-DEPENDENT OXIDOREDUCTASE DOMAIN-CONTAINING PROTEIN 1"/>
    <property type="match status" value="1"/>
</dbReference>
<dbReference type="Gene3D" id="3.50.50.60">
    <property type="entry name" value="FAD/NAD(P)-binding domain"/>
    <property type="match status" value="1"/>
</dbReference>
<feature type="domain" description="FAD dependent oxidoreductase" evidence="2">
    <location>
        <begin position="56"/>
        <end position="401"/>
    </location>
</feature>
<dbReference type="InterPro" id="IPR006076">
    <property type="entry name" value="FAD-dep_OxRdtase"/>
</dbReference>
<gene>
    <name evidence="3" type="ORF">LWF01_01205</name>
</gene>
<evidence type="ECO:0000313" key="3">
    <source>
        <dbReference type="EMBL" id="WGW12417.1"/>
    </source>
</evidence>
<dbReference type="PANTHER" id="PTHR13847">
    <property type="entry name" value="SARCOSINE DEHYDROGENASE-RELATED"/>
    <property type="match status" value="1"/>
</dbReference>
<evidence type="ECO:0000259" key="2">
    <source>
        <dbReference type="Pfam" id="PF01266"/>
    </source>
</evidence>
<reference evidence="3 4" key="1">
    <citation type="submission" date="2023-05" db="EMBL/GenBank/DDBJ databases">
        <title>Lithophilousrod everest ZFBP1038 complete genpme.</title>
        <authorList>
            <person name="Tian M."/>
        </authorList>
    </citation>
    <scope>NUCLEOTIDE SEQUENCE [LARGE SCALE GENOMIC DNA]</scope>
    <source>
        <strain evidence="3 4">ZFBP1038</strain>
    </source>
</reference>
<organism evidence="3 4">
    <name type="scientific">Saxibacter everestensis</name>
    <dbReference type="NCBI Taxonomy" id="2909229"/>
    <lineage>
        <taxon>Bacteria</taxon>
        <taxon>Bacillati</taxon>
        <taxon>Actinomycetota</taxon>
        <taxon>Actinomycetes</taxon>
        <taxon>Micrococcales</taxon>
        <taxon>Brevibacteriaceae</taxon>
        <taxon>Saxibacter</taxon>
    </lineage>
</organism>
<protein>
    <submittedName>
        <fullName evidence="3">FAD-binding oxidoreductase</fullName>
        <ecNumber evidence="3">1.-.-.-</ecNumber>
    </submittedName>
</protein>
<dbReference type="Proteomes" id="UP001209083">
    <property type="component" value="Chromosome"/>
</dbReference>
<name>A0ABY8QU01_9MICO</name>
<evidence type="ECO:0000256" key="1">
    <source>
        <dbReference type="ARBA" id="ARBA00023002"/>
    </source>
</evidence>
<accession>A0ABY8QU01</accession>
<keyword evidence="4" id="KW-1185">Reference proteome</keyword>
<dbReference type="InterPro" id="IPR036188">
    <property type="entry name" value="FAD/NAD-bd_sf"/>
</dbReference>
<dbReference type="EC" id="1.-.-.-" evidence="3"/>
<proteinExistence type="predicted"/>